<dbReference type="InterPro" id="IPR011008">
    <property type="entry name" value="Dimeric_a/b-barrel"/>
</dbReference>
<reference evidence="11" key="1">
    <citation type="submission" date="2020-02" db="EMBL/GenBank/DDBJ databases">
        <authorList>
            <person name="Meier V. D."/>
        </authorList>
    </citation>
    <scope>NUCLEOTIDE SEQUENCE</scope>
    <source>
        <strain evidence="11">AVDCRST_MAG10</strain>
    </source>
</reference>
<evidence type="ECO:0000256" key="10">
    <source>
        <dbReference type="ARBA" id="ARBA00050019"/>
    </source>
</evidence>
<accession>A0A6J4HGI4</accession>
<evidence type="ECO:0000256" key="2">
    <source>
        <dbReference type="ARBA" id="ARBA00022617"/>
    </source>
</evidence>
<evidence type="ECO:0000313" key="11">
    <source>
        <dbReference type="EMBL" id="CAA9221583.1"/>
    </source>
</evidence>
<dbReference type="InterPro" id="IPR010644">
    <property type="entry name" value="ChdC/CLD"/>
</dbReference>
<dbReference type="GO" id="GO:0016491">
    <property type="term" value="F:oxidoreductase activity"/>
    <property type="evidence" value="ECO:0007669"/>
    <property type="project" value="InterPro"/>
</dbReference>
<gene>
    <name evidence="11" type="ORF">AVDCRST_MAG10-699</name>
</gene>
<evidence type="ECO:0000256" key="3">
    <source>
        <dbReference type="ARBA" id="ARBA00022723"/>
    </source>
</evidence>
<dbReference type="Gene3D" id="3.30.70.1030">
    <property type="entry name" value="Apc35880, domain 1"/>
    <property type="match status" value="2"/>
</dbReference>
<dbReference type="PANTHER" id="PTHR36843:SF1">
    <property type="entry name" value="COPROHEME DECARBOXYLASE"/>
    <property type="match status" value="1"/>
</dbReference>
<protein>
    <recommendedName>
        <fullName evidence="1">Coproheme decarboxylase</fullName>
        <ecNumber evidence="10">1.3.98.5</ecNumber>
    </recommendedName>
    <alternativeName>
        <fullName evidence="6">Coproheme III oxidative decarboxylase</fullName>
    </alternativeName>
    <alternativeName>
        <fullName evidence="7">Hydrogen peroxide-dependent heme synthase</fullName>
    </alternativeName>
</protein>
<evidence type="ECO:0000256" key="1">
    <source>
        <dbReference type="ARBA" id="ARBA00014413"/>
    </source>
</evidence>
<comment type="pathway">
    <text evidence="5">Porphyrin-containing compound metabolism.</text>
</comment>
<keyword evidence="2" id="KW-0349">Heme</keyword>
<comment type="catalytic activity">
    <reaction evidence="8">
        <text>Fe-coproporphyrin III + 2 H2O2 + 2 H(+) = heme b + 2 CO2 + 4 H2O</text>
        <dbReference type="Rhea" id="RHEA:56516"/>
        <dbReference type="ChEBI" id="CHEBI:15377"/>
        <dbReference type="ChEBI" id="CHEBI:15378"/>
        <dbReference type="ChEBI" id="CHEBI:16240"/>
        <dbReference type="ChEBI" id="CHEBI:16526"/>
        <dbReference type="ChEBI" id="CHEBI:60344"/>
        <dbReference type="ChEBI" id="CHEBI:68438"/>
        <dbReference type="EC" id="1.3.98.5"/>
    </reaction>
    <physiologicalReaction direction="left-to-right" evidence="8">
        <dbReference type="Rhea" id="RHEA:56517"/>
    </physiologicalReaction>
</comment>
<dbReference type="SUPFAM" id="SSF54909">
    <property type="entry name" value="Dimeric alpha+beta barrel"/>
    <property type="match status" value="1"/>
</dbReference>
<dbReference type="GO" id="GO:0046872">
    <property type="term" value="F:metal ion binding"/>
    <property type="evidence" value="ECO:0007669"/>
    <property type="project" value="UniProtKB-KW"/>
</dbReference>
<sequence>MADPVTSAAGWGVLHLFCNQGPATDKEAVSVAVKAAHEGDHQVVTFAVLGHKAEIGFLALGPDLWRLRRLQADLTAAGLTVVDSYVSMTEVSEYAQGVPPERLEPRLHPRLPPEGKRVICFYPMSKRRSVAGNWYMLPYEERRDLMESHGRKGREFAGRVVQLVTGSTGLDDWEWGVTLFAADPADLKACVYEMRFDPASAVYAEFGAFVTGLIGPVEEILAEVGRS</sequence>
<evidence type="ECO:0000256" key="5">
    <source>
        <dbReference type="ARBA" id="ARBA00023444"/>
    </source>
</evidence>
<dbReference type="Pfam" id="PF06778">
    <property type="entry name" value="Chlor_dismutase"/>
    <property type="match status" value="1"/>
</dbReference>
<evidence type="ECO:0000256" key="8">
    <source>
        <dbReference type="ARBA" id="ARBA00049896"/>
    </source>
</evidence>
<dbReference type="PANTHER" id="PTHR36843">
    <property type="entry name" value="HEME-DEPENDENT PEROXIDASE YWFI-RELATED"/>
    <property type="match status" value="1"/>
</dbReference>
<dbReference type="EMBL" id="CADCTB010000046">
    <property type="protein sequence ID" value="CAA9221583.1"/>
    <property type="molecule type" value="Genomic_DNA"/>
</dbReference>
<keyword evidence="3" id="KW-0479">Metal-binding</keyword>
<comment type="cofactor">
    <cofactor evidence="9">
        <name>Fe-coproporphyrin III</name>
        <dbReference type="ChEBI" id="CHEBI:68438"/>
    </cofactor>
</comment>
<evidence type="ECO:0000256" key="6">
    <source>
        <dbReference type="ARBA" id="ARBA00029882"/>
    </source>
</evidence>
<name>A0A6J4HGI4_9ACTN</name>
<dbReference type="EC" id="1.3.98.5" evidence="10"/>
<evidence type="ECO:0000256" key="4">
    <source>
        <dbReference type="ARBA" id="ARBA00023004"/>
    </source>
</evidence>
<proteinExistence type="predicted"/>
<evidence type="ECO:0000256" key="7">
    <source>
        <dbReference type="ARBA" id="ARBA00030236"/>
    </source>
</evidence>
<dbReference type="AlphaFoldDB" id="A0A6J4HGI4"/>
<organism evidence="11">
    <name type="scientific">uncultured Acidimicrobiales bacterium</name>
    <dbReference type="NCBI Taxonomy" id="310071"/>
    <lineage>
        <taxon>Bacteria</taxon>
        <taxon>Bacillati</taxon>
        <taxon>Actinomycetota</taxon>
        <taxon>Acidimicrobiia</taxon>
        <taxon>Acidimicrobiales</taxon>
        <taxon>environmental samples</taxon>
    </lineage>
</organism>
<evidence type="ECO:0000256" key="9">
    <source>
        <dbReference type="ARBA" id="ARBA00049935"/>
    </source>
</evidence>
<keyword evidence="4" id="KW-0408">Iron</keyword>
<dbReference type="GO" id="GO:0020037">
    <property type="term" value="F:heme binding"/>
    <property type="evidence" value="ECO:0007669"/>
    <property type="project" value="InterPro"/>
</dbReference>